<dbReference type="AlphaFoldDB" id="A0A2V1IIY2"/>
<dbReference type="RefSeq" id="WP_107033269.1">
    <property type="nucleotide sequence ID" value="NZ_PUEC01000039.1"/>
</dbReference>
<comment type="caution">
    <text evidence="1">The sequence shown here is derived from an EMBL/GenBank/DDBJ whole genome shotgun (WGS) entry which is preliminary data.</text>
</comment>
<keyword evidence="2" id="KW-1185">Reference proteome</keyword>
<protein>
    <submittedName>
        <fullName evidence="1">Uncharacterized protein</fullName>
    </submittedName>
</protein>
<organism evidence="1 2">
    <name type="scientific">Duncaniella muris</name>
    <dbReference type="NCBI Taxonomy" id="2094150"/>
    <lineage>
        <taxon>Bacteria</taxon>
        <taxon>Pseudomonadati</taxon>
        <taxon>Bacteroidota</taxon>
        <taxon>Bacteroidia</taxon>
        <taxon>Bacteroidales</taxon>
        <taxon>Muribaculaceae</taxon>
        <taxon>Duncaniella</taxon>
    </lineage>
</organism>
<dbReference type="EMBL" id="PUEC01000039">
    <property type="protein sequence ID" value="PWB00523.1"/>
    <property type="molecule type" value="Genomic_DNA"/>
</dbReference>
<evidence type="ECO:0000313" key="2">
    <source>
        <dbReference type="Proteomes" id="UP000244905"/>
    </source>
</evidence>
<gene>
    <name evidence="1" type="ORF">C5O23_12535</name>
</gene>
<reference evidence="2" key="1">
    <citation type="submission" date="2018-02" db="EMBL/GenBank/DDBJ databases">
        <authorList>
            <person name="Clavel T."/>
            <person name="Strowig T."/>
        </authorList>
    </citation>
    <scope>NUCLEOTIDE SEQUENCE [LARGE SCALE GENOMIC DNA]</scope>
    <source>
        <strain evidence="2">DSM 103720</strain>
    </source>
</reference>
<name>A0A2V1IIY2_9BACT</name>
<dbReference type="Proteomes" id="UP000244905">
    <property type="component" value="Unassembled WGS sequence"/>
</dbReference>
<dbReference type="GeneID" id="82527154"/>
<sequence>MIYEEKYQELVELSHSDTSEIRKQADAWLVSIGLQDAAELKVSAFLLDLAIRNVKGEIIREEVSRRLNEHYADIQKRESKSGLDGGYEIIPPDSSKIKEIEEYNRELRPALYAELDKKRNND</sequence>
<accession>A0A2V1IIY2</accession>
<proteinExistence type="predicted"/>
<evidence type="ECO:0000313" key="1">
    <source>
        <dbReference type="EMBL" id="PWB00523.1"/>
    </source>
</evidence>